<dbReference type="InterPro" id="IPR000683">
    <property type="entry name" value="Gfo/Idh/MocA-like_OxRdtase_N"/>
</dbReference>
<keyword evidence="6" id="KW-1185">Reference proteome</keyword>
<evidence type="ECO:0000256" key="2">
    <source>
        <dbReference type="ARBA" id="ARBA00023002"/>
    </source>
</evidence>
<feature type="domain" description="Gfo/Idh/MocA-like oxidoreductase N-terminal" evidence="3">
    <location>
        <begin position="6"/>
        <end position="123"/>
    </location>
</feature>
<dbReference type="SUPFAM" id="SSF55347">
    <property type="entry name" value="Glyceraldehyde-3-phosphate dehydrogenase-like, C-terminal domain"/>
    <property type="match status" value="1"/>
</dbReference>
<name>A0ABS5HRV8_9RHOB</name>
<evidence type="ECO:0000313" key="6">
    <source>
        <dbReference type="Proteomes" id="UP001195941"/>
    </source>
</evidence>
<dbReference type="Pfam" id="PF22725">
    <property type="entry name" value="GFO_IDH_MocA_C3"/>
    <property type="match status" value="1"/>
</dbReference>
<evidence type="ECO:0000259" key="4">
    <source>
        <dbReference type="Pfam" id="PF22725"/>
    </source>
</evidence>
<dbReference type="PANTHER" id="PTHR42840">
    <property type="entry name" value="NAD(P)-BINDING ROSSMANN-FOLD SUPERFAMILY PROTEIN-RELATED"/>
    <property type="match status" value="1"/>
</dbReference>
<comment type="caution">
    <text evidence="5">The sequence shown here is derived from an EMBL/GenBank/DDBJ whole genome shotgun (WGS) entry which is preliminary data.</text>
</comment>
<sequence>MTQTLGIALMGTGRMAHVYGPKINAHPGLRLEVIYNPRISSAEKAAAQYGGRAMDDLDAVLSDPGVDAVIIATPTDTHVDYIERVARAGKPIYCEKPLDQTLERVEQAMTALKEHPVPFMLGFNRRFDPDNAALRNAVKTGEIGRLNMLMSWSREPAPPPIEYVRVSGGYFVDATIHDIDLLCWIAGERPVEVQAAGSCMFNEQIGAEGDFDMTMTTLKMPSGALVHINNSRACAYGFDQRLEAFGNDGMVQTLNHRDDNLVRWNNRRTAAREPLKHFFLERYDQSFYNALDEFHAAITEGRSPSATAQDGRAALAIALACARSAKEGRAVRPDSAFG</sequence>
<dbReference type="NCBIfam" id="TIGR04380">
    <property type="entry name" value="myo_inos_iolG"/>
    <property type="match status" value="1"/>
</dbReference>
<accession>A0ABS5HRV8</accession>
<evidence type="ECO:0000259" key="3">
    <source>
        <dbReference type="Pfam" id="PF01408"/>
    </source>
</evidence>
<evidence type="ECO:0000313" key="5">
    <source>
        <dbReference type="EMBL" id="MBR9651333.1"/>
    </source>
</evidence>
<dbReference type="Gene3D" id="3.30.360.10">
    <property type="entry name" value="Dihydrodipicolinate Reductase, domain 2"/>
    <property type="match status" value="1"/>
</dbReference>
<dbReference type="Proteomes" id="UP001195941">
    <property type="component" value="Unassembled WGS sequence"/>
</dbReference>
<keyword evidence="2 5" id="KW-0560">Oxidoreductase</keyword>
<dbReference type="EMBL" id="JADMKU010000006">
    <property type="protein sequence ID" value="MBR9651333.1"/>
    <property type="molecule type" value="Genomic_DNA"/>
</dbReference>
<dbReference type="InterPro" id="IPR036291">
    <property type="entry name" value="NAD(P)-bd_dom_sf"/>
</dbReference>
<dbReference type="Pfam" id="PF01408">
    <property type="entry name" value="GFO_IDH_MocA"/>
    <property type="match status" value="1"/>
</dbReference>
<dbReference type="Gene3D" id="3.40.50.720">
    <property type="entry name" value="NAD(P)-binding Rossmann-like Domain"/>
    <property type="match status" value="1"/>
</dbReference>
<dbReference type="SUPFAM" id="SSF51735">
    <property type="entry name" value="NAD(P)-binding Rossmann-fold domains"/>
    <property type="match status" value="1"/>
</dbReference>
<dbReference type="InterPro" id="IPR030827">
    <property type="entry name" value="Myo_inos_IolG"/>
</dbReference>
<organism evidence="5 6">
    <name type="scientific">Thalassovita aquimarina</name>
    <dbReference type="NCBI Taxonomy" id="2785917"/>
    <lineage>
        <taxon>Bacteria</taxon>
        <taxon>Pseudomonadati</taxon>
        <taxon>Pseudomonadota</taxon>
        <taxon>Alphaproteobacteria</taxon>
        <taxon>Rhodobacterales</taxon>
        <taxon>Roseobacteraceae</taxon>
        <taxon>Thalassovita</taxon>
    </lineage>
</organism>
<proteinExistence type="inferred from homology"/>
<gene>
    <name evidence="5" type="primary">iolG</name>
    <name evidence="5" type="ORF">IT775_09380</name>
</gene>
<feature type="domain" description="GFO/IDH/MocA-like oxidoreductase" evidence="4">
    <location>
        <begin position="133"/>
        <end position="251"/>
    </location>
</feature>
<dbReference type="PANTHER" id="PTHR42840:SF3">
    <property type="entry name" value="BINDING ROSSMANN FOLD OXIDOREDUCTASE, PUTATIVE (AFU_ORTHOLOGUE AFUA_2G10240)-RELATED"/>
    <property type="match status" value="1"/>
</dbReference>
<protein>
    <submittedName>
        <fullName evidence="5">Inositol 2-dehydrogenase</fullName>
        <ecNumber evidence="5">1.1.1.18</ecNumber>
    </submittedName>
</protein>
<dbReference type="RefSeq" id="WP_212700849.1">
    <property type="nucleotide sequence ID" value="NZ_JADMKU010000006.1"/>
</dbReference>
<comment type="similarity">
    <text evidence="1">Belongs to the Gfo/Idh/MocA family.</text>
</comment>
<dbReference type="InterPro" id="IPR055170">
    <property type="entry name" value="GFO_IDH_MocA-like_dom"/>
</dbReference>
<dbReference type="GO" id="GO:0050112">
    <property type="term" value="F:inositol 2-dehydrogenase (NAD+) activity"/>
    <property type="evidence" value="ECO:0007669"/>
    <property type="project" value="UniProtKB-EC"/>
</dbReference>
<reference evidence="5 6" key="1">
    <citation type="journal article" date="2021" name="Arch. Microbiol.">
        <title>Thalassobius aquimarinus sp. nov., isolated from the Sea of Japan seashore.</title>
        <authorList>
            <person name="Kurilenko V.V."/>
            <person name="Romanenko L.A."/>
            <person name="Chernysheva N.Y."/>
            <person name="Velansky P.V."/>
            <person name="Tekutyeva L.A."/>
            <person name="Isaeva M.P."/>
            <person name="Mikhailov V.V."/>
        </authorList>
    </citation>
    <scope>NUCLEOTIDE SEQUENCE [LARGE SCALE GENOMIC DNA]</scope>
    <source>
        <strain evidence="5 6">KMM 8518</strain>
    </source>
</reference>
<evidence type="ECO:0000256" key="1">
    <source>
        <dbReference type="ARBA" id="ARBA00010928"/>
    </source>
</evidence>
<dbReference type="EC" id="1.1.1.18" evidence="5"/>